<evidence type="ECO:0000313" key="2">
    <source>
        <dbReference type="Proteomes" id="UP000580250"/>
    </source>
</evidence>
<name>A0A6V7W2V0_MELEN</name>
<gene>
    <name evidence="1" type="ORF">MENT_LOCUS33529</name>
</gene>
<accession>A0A6V7W2V0</accession>
<dbReference type="Proteomes" id="UP000580250">
    <property type="component" value="Unassembled WGS sequence"/>
</dbReference>
<proteinExistence type="predicted"/>
<dbReference type="AlphaFoldDB" id="A0A6V7W2V0"/>
<organism evidence="1 2">
    <name type="scientific">Meloidogyne enterolobii</name>
    <name type="common">Root-knot nematode worm</name>
    <name type="synonym">Meloidogyne mayaguensis</name>
    <dbReference type="NCBI Taxonomy" id="390850"/>
    <lineage>
        <taxon>Eukaryota</taxon>
        <taxon>Metazoa</taxon>
        <taxon>Ecdysozoa</taxon>
        <taxon>Nematoda</taxon>
        <taxon>Chromadorea</taxon>
        <taxon>Rhabditida</taxon>
        <taxon>Tylenchina</taxon>
        <taxon>Tylenchomorpha</taxon>
        <taxon>Tylenchoidea</taxon>
        <taxon>Meloidogynidae</taxon>
        <taxon>Meloidogyninae</taxon>
        <taxon>Meloidogyne</taxon>
    </lineage>
</organism>
<dbReference type="EMBL" id="CAJEWN010000398">
    <property type="protein sequence ID" value="CAD2181389.1"/>
    <property type="molecule type" value="Genomic_DNA"/>
</dbReference>
<evidence type="ECO:0000313" key="1">
    <source>
        <dbReference type="EMBL" id="CAD2181389.1"/>
    </source>
</evidence>
<sequence length="69" mass="8033">MPLSCPTNNSATEKFWIPFFDDKSFDIENKKQSQLKIIEYLQGFRLLKSEMDCPKCSAKMTIKCNKGYC</sequence>
<protein>
    <submittedName>
        <fullName evidence="1">Uncharacterized protein</fullName>
    </submittedName>
</protein>
<reference evidence="1 2" key="1">
    <citation type="submission" date="2020-08" db="EMBL/GenBank/DDBJ databases">
        <authorList>
            <person name="Koutsovoulos G."/>
            <person name="Danchin GJ E."/>
        </authorList>
    </citation>
    <scope>NUCLEOTIDE SEQUENCE [LARGE SCALE GENOMIC DNA]</scope>
</reference>
<comment type="caution">
    <text evidence="1">The sequence shown here is derived from an EMBL/GenBank/DDBJ whole genome shotgun (WGS) entry which is preliminary data.</text>
</comment>